<dbReference type="RefSeq" id="WP_151651216.1">
    <property type="nucleotide sequence ID" value="NZ_WBVX01000003.1"/>
</dbReference>
<dbReference type="Pfam" id="PF09369">
    <property type="entry name" value="MZB"/>
    <property type="match status" value="1"/>
</dbReference>
<comment type="caution">
    <text evidence="2">The sequence shown here is derived from an EMBL/GenBank/DDBJ whole genome shotgun (WGS) entry which is preliminary data.</text>
</comment>
<dbReference type="NCBIfam" id="NF038324">
    <property type="entry name" value="DrmB_fam"/>
    <property type="match status" value="1"/>
</dbReference>
<protein>
    <submittedName>
        <fullName evidence="2">DUF1998 domain-containing protein</fullName>
    </submittedName>
</protein>
<accession>A0A6L3YV17</accession>
<evidence type="ECO:0000313" key="3">
    <source>
        <dbReference type="Proteomes" id="UP000481643"/>
    </source>
</evidence>
<sequence length="610" mass="68064">MANDLQDLRRSAVVSLFGPGAVVDYRADNAPVSGMAAGLEEWDRSFPPAGLANTQSVRETRLQKKLGVHGFRLPPVIEERRKGEDPDPRRLVAVRFPQWLQCPECDRVAPVRYWGDDPGKAYRYCSTCTAKKPGNQKVFVIPVRFVLACPKGHVDEFPWHWWVGHKPECKHRGELYLKSTGAGLAGLTLSCPKCHESNSMDGIFSSHTWEHFSRCAGHRPWLANGDETCTEQVVAVQRGASNLYFPVTQSALSIPPWSDRLQDSVGDYWNTLVSIDSTQREAFIEMMSKGELGPILKELKMSPAQLAAAIDRRVESYSEIDTADLRPAEFRQFVEDPGDRIDQDLDFEIRREAVPYSIAPWIATAVRAVRLREVRAITGFTRINPPGDPDSPEVAPLSKTKLSWLPAIEVRGEGIFLSLNEKRLTVWENRPDVAARAASCHQRYREDWKARHGDDTEPAKVISPRYMLCHTLSHALMRQLTLECGYSSSSLQERIYAETGDEPMAGVLIYTATTDADGTLGGLQRQGLAKRIEGILVRAITAMEWCSSDPLCITDMMGAQNAFSHSACHSCVLAPETSCEAFNYFLDRALLVGEPNSSEVGFFHDLIARS</sequence>
<evidence type="ECO:0000259" key="1">
    <source>
        <dbReference type="Pfam" id="PF09369"/>
    </source>
</evidence>
<dbReference type="Proteomes" id="UP000481643">
    <property type="component" value="Unassembled WGS sequence"/>
</dbReference>
<dbReference type="InterPro" id="IPR047721">
    <property type="entry name" value="DrmB"/>
</dbReference>
<dbReference type="EMBL" id="WBVX01000003">
    <property type="protein sequence ID" value="KAB2688934.1"/>
    <property type="molecule type" value="Genomic_DNA"/>
</dbReference>
<proteinExistence type="predicted"/>
<feature type="domain" description="MrfA-like Zn-binding" evidence="1">
    <location>
        <begin position="472"/>
        <end position="572"/>
    </location>
</feature>
<dbReference type="AlphaFoldDB" id="A0A6L3YV17"/>
<dbReference type="InterPro" id="IPR018973">
    <property type="entry name" value="MZB"/>
</dbReference>
<organism evidence="2 3">
    <name type="scientific">Brucella tritici</name>
    <dbReference type="NCBI Taxonomy" id="94626"/>
    <lineage>
        <taxon>Bacteria</taxon>
        <taxon>Pseudomonadati</taxon>
        <taxon>Pseudomonadota</taxon>
        <taxon>Alphaproteobacteria</taxon>
        <taxon>Hyphomicrobiales</taxon>
        <taxon>Brucellaceae</taxon>
        <taxon>Brucella/Ochrobactrum group</taxon>
        <taxon>Brucella</taxon>
    </lineage>
</organism>
<gene>
    <name evidence="2" type="ORF">F9L08_04555</name>
</gene>
<evidence type="ECO:0000313" key="2">
    <source>
        <dbReference type="EMBL" id="KAB2688934.1"/>
    </source>
</evidence>
<reference evidence="2 3" key="1">
    <citation type="submission" date="2019-09" db="EMBL/GenBank/DDBJ databases">
        <title>Taxonomic organization of the family Brucellaceae based on a phylogenomic approach.</title>
        <authorList>
            <person name="Leclercq S."/>
            <person name="Cloeckaert A."/>
            <person name="Zygmunt M.S."/>
        </authorList>
    </citation>
    <scope>NUCLEOTIDE SEQUENCE [LARGE SCALE GENOMIC DNA]</scope>
    <source>
        <strain evidence="2 3">WS1830</strain>
    </source>
</reference>
<name>A0A6L3YV17_9HYPH</name>